<organism evidence="3 4">
    <name type="scientific">Streptoalloteichus hindustanus</name>
    <dbReference type="NCBI Taxonomy" id="2017"/>
    <lineage>
        <taxon>Bacteria</taxon>
        <taxon>Bacillati</taxon>
        <taxon>Actinomycetota</taxon>
        <taxon>Actinomycetes</taxon>
        <taxon>Pseudonocardiales</taxon>
        <taxon>Pseudonocardiaceae</taxon>
        <taxon>Streptoalloteichus</taxon>
    </lineage>
</organism>
<name>A0A1M5AG08_STRHI</name>
<protein>
    <submittedName>
        <fullName evidence="3">Hemerythrin HHE cation binding domain-containing protein</fullName>
    </submittedName>
</protein>
<evidence type="ECO:0000256" key="1">
    <source>
        <dbReference type="SAM" id="MobiDB-lite"/>
    </source>
</evidence>
<sequence>MTTPSGTAGPNLVAELTADHRAVERVFEELESGEGQPRRRRELADHVITLLVRHFVAEEAHLYPAVRGALPDGDAVADRELGEHAEAERTMRQLDGMDPVDPRFDELCRKLMSEVRNHVHEEERELLPRLAARCRQDELDAIAAGVRRARETAPTRPHPSAPDRPPWNRLLAPGAALVDRVRDALAARTEPAAAAGPGPAAGRRDQEDGNDHG</sequence>
<dbReference type="PANTHER" id="PTHR35585:SF1">
    <property type="entry name" value="HHE DOMAIN PROTEIN (AFU_ORTHOLOGUE AFUA_4G00730)"/>
    <property type="match status" value="1"/>
</dbReference>
<feature type="compositionally biased region" description="Low complexity" evidence="1">
    <location>
        <begin position="186"/>
        <end position="201"/>
    </location>
</feature>
<dbReference type="STRING" id="2017.SAMN05444320_103102"/>
<evidence type="ECO:0000259" key="2">
    <source>
        <dbReference type="Pfam" id="PF01814"/>
    </source>
</evidence>
<dbReference type="Proteomes" id="UP000184501">
    <property type="component" value="Unassembled WGS sequence"/>
</dbReference>
<dbReference type="PANTHER" id="PTHR35585">
    <property type="entry name" value="HHE DOMAIN PROTEIN (AFU_ORTHOLOGUE AFUA_4G00730)"/>
    <property type="match status" value="1"/>
</dbReference>
<dbReference type="Gene3D" id="1.20.120.520">
    <property type="entry name" value="nmb1532 protein domain like"/>
    <property type="match status" value="1"/>
</dbReference>
<feature type="region of interest" description="Disordered" evidence="1">
    <location>
        <begin position="182"/>
        <end position="213"/>
    </location>
</feature>
<evidence type="ECO:0000313" key="4">
    <source>
        <dbReference type="Proteomes" id="UP000184501"/>
    </source>
</evidence>
<feature type="compositionally biased region" description="Pro residues" evidence="1">
    <location>
        <begin position="156"/>
        <end position="165"/>
    </location>
</feature>
<feature type="domain" description="Hemerythrin-like" evidence="2">
    <location>
        <begin position="12"/>
        <end position="130"/>
    </location>
</feature>
<dbReference type="Pfam" id="PF01814">
    <property type="entry name" value="Hemerythrin"/>
    <property type="match status" value="1"/>
</dbReference>
<proteinExistence type="predicted"/>
<dbReference type="CDD" id="cd12108">
    <property type="entry name" value="Hr-like"/>
    <property type="match status" value="1"/>
</dbReference>
<dbReference type="EMBL" id="FQVN01000003">
    <property type="protein sequence ID" value="SHF29220.1"/>
    <property type="molecule type" value="Genomic_DNA"/>
</dbReference>
<accession>A0A1M5AG08</accession>
<evidence type="ECO:0000313" key="3">
    <source>
        <dbReference type="EMBL" id="SHF29220.1"/>
    </source>
</evidence>
<reference evidence="3 4" key="1">
    <citation type="submission" date="2016-11" db="EMBL/GenBank/DDBJ databases">
        <authorList>
            <person name="Jaros S."/>
            <person name="Januszkiewicz K."/>
            <person name="Wedrychowicz H."/>
        </authorList>
    </citation>
    <scope>NUCLEOTIDE SEQUENCE [LARGE SCALE GENOMIC DNA]</scope>
    <source>
        <strain evidence="3 4">DSM 44523</strain>
    </source>
</reference>
<dbReference type="InterPro" id="IPR012312">
    <property type="entry name" value="Hemerythrin-like"/>
</dbReference>
<dbReference type="AlphaFoldDB" id="A0A1M5AG08"/>
<gene>
    <name evidence="3" type="ORF">SAMN05444320_103102</name>
</gene>
<dbReference type="OrthoDB" id="9793637at2"/>
<feature type="compositionally biased region" description="Basic and acidic residues" evidence="1">
    <location>
        <begin position="202"/>
        <end position="213"/>
    </location>
</feature>
<dbReference type="RefSeq" id="WP_073481251.1">
    <property type="nucleotide sequence ID" value="NZ_FQVN01000003.1"/>
</dbReference>
<keyword evidence="4" id="KW-1185">Reference proteome</keyword>
<feature type="region of interest" description="Disordered" evidence="1">
    <location>
        <begin position="147"/>
        <end position="170"/>
    </location>
</feature>